<evidence type="ECO:0000256" key="2">
    <source>
        <dbReference type="SAM" id="Phobius"/>
    </source>
</evidence>
<comment type="caution">
    <text evidence="3">The sequence shown here is derived from an EMBL/GenBank/DDBJ whole genome shotgun (WGS) entry which is preliminary data.</text>
</comment>
<name>A0AAW0QNY3_9PEZI</name>
<keyword evidence="2" id="KW-1133">Transmembrane helix</keyword>
<evidence type="ECO:0000313" key="4">
    <source>
        <dbReference type="Proteomes" id="UP001392437"/>
    </source>
</evidence>
<evidence type="ECO:0000313" key="3">
    <source>
        <dbReference type="EMBL" id="KAK8100894.1"/>
    </source>
</evidence>
<reference evidence="3 4" key="1">
    <citation type="submission" date="2023-01" db="EMBL/GenBank/DDBJ databases">
        <title>Analysis of 21 Apiospora genomes using comparative genomics revels a genus with tremendous synthesis potential of carbohydrate active enzymes and secondary metabolites.</title>
        <authorList>
            <person name="Sorensen T."/>
        </authorList>
    </citation>
    <scope>NUCLEOTIDE SEQUENCE [LARGE SCALE GENOMIC DNA]</scope>
    <source>
        <strain evidence="3 4">CBS 117206</strain>
    </source>
</reference>
<gene>
    <name evidence="3" type="ORF">PG999_011268</name>
</gene>
<evidence type="ECO:0000256" key="1">
    <source>
        <dbReference type="SAM" id="MobiDB-lite"/>
    </source>
</evidence>
<accession>A0AAW0QNY3</accession>
<keyword evidence="4" id="KW-1185">Reference proteome</keyword>
<feature type="compositionally biased region" description="Low complexity" evidence="1">
    <location>
        <begin position="71"/>
        <end position="86"/>
    </location>
</feature>
<keyword evidence="2" id="KW-0472">Membrane</keyword>
<keyword evidence="2" id="KW-0812">Transmembrane</keyword>
<sequence length="112" mass="12582">MNDLITTVVVTLVLVIVIGSLIFVTAMYWTQLLRRFAPNRFSEPMSEKTNQWPQPPYSHAHKGSGESHLISPVSSPTPSPRSSRFSDNSDSPITTPQASRQSPERSPERYVR</sequence>
<protein>
    <submittedName>
        <fullName evidence="3">Uncharacterized protein</fullName>
    </submittedName>
</protein>
<organism evidence="3 4">
    <name type="scientific">Apiospora kogelbergensis</name>
    <dbReference type="NCBI Taxonomy" id="1337665"/>
    <lineage>
        <taxon>Eukaryota</taxon>
        <taxon>Fungi</taxon>
        <taxon>Dikarya</taxon>
        <taxon>Ascomycota</taxon>
        <taxon>Pezizomycotina</taxon>
        <taxon>Sordariomycetes</taxon>
        <taxon>Xylariomycetidae</taxon>
        <taxon>Amphisphaeriales</taxon>
        <taxon>Apiosporaceae</taxon>
        <taxon>Apiospora</taxon>
    </lineage>
</organism>
<dbReference type="AlphaFoldDB" id="A0AAW0QNY3"/>
<feature type="compositionally biased region" description="Polar residues" evidence="1">
    <location>
        <begin position="88"/>
        <end position="101"/>
    </location>
</feature>
<feature type="compositionally biased region" description="Basic and acidic residues" evidence="1">
    <location>
        <begin position="102"/>
        <end position="112"/>
    </location>
</feature>
<feature type="region of interest" description="Disordered" evidence="1">
    <location>
        <begin position="43"/>
        <end position="112"/>
    </location>
</feature>
<dbReference type="Proteomes" id="UP001392437">
    <property type="component" value="Unassembled WGS sequence"/>
</dbReference>
<feature type="transmembrane region" description="Helical" evidence="2">
    <location>
        <begin position="6"/>
        <end position="30"/>
    </location>
</feature>
<proteinExistence type="predicted"/>
<dbReference type="EMBL" id="JAQQWP010000009">
    <property type="protein sequence ID" value="KAK8100894.1"/>
    <property type="molecule type" value="Genomic_DNA"/>
</dbReference>